<dbReference type="NCBIfam" id="TIGR04183">
    <property type="entry name" value="Por_Secre_tail"/>
    <property type="match status" value="1"/>
</dbReference>
<dbReference type="OrthoDB" id="1466765at2"/>
<dbReference type="Pfam" id="PF18962">
    <property type="entry name" value="Por_Secre_tail"/>
    <property type="match status" value="1"/>
</dbReference>
<proteinExistence type="predicted"/>
<feature type="signal peptide" evidence="1">
    <location>
        <begin position="1"/>
        <end position="24"/>
    </location>
</feature>
<dbReference type="AlphaFoldDB" id="A0A4R4K8X2"/>
<organism evidence="3 4">
    <name type="scientific">Arundinibacter roseus</name>
    <dbReference type="NCBI Taxonomy" id="2070510"/>
    <lineage>
        <taxon>Bacteria</taxon>
        <taxon>Pseudomonadati</taxon>
        <taxon>Bacteroidota</taxon>
        <taxon>Cytophagia</taxon>
        <taxon>Cytophagales</taxon>
        <taxon>Spirosomataceae</taxon>
        <taxon>Arundinibacter</taxon>
    </lineage>
</organism>
<evidence type="ECO:0000259" key="2">
    <source>
        <dbReference type="Pfam" id="PF18962"/>
    </source>
</evidence>
<evidence type="ECO:0000256" key="1">
    <source>
        <dbReference type="SAM" id="SignalP"/>
    </source>
</evidence>
<dbReference type="Proteomes" id="UP000295706">
    <property type="component" value="Unassembled WGS sequence"/>
</dbReference>
<reference evidence="3 4" key="1">
    <citation type="submission" date="2019-02" db="EMBL/GenBank/DDBJ databases">
        <title>Arundinibacter roseus gen. nov., sp. nov., a new member of the family Cytophagaceae.</title>
        <authorList>
            <person name="Szuroczki S."/>
            <person name="Khayer B."/>
            <person name="Sproer C."/>
            <person name="Toumi M."/>
            <person name="Szabo A."/>
            <person name="Felfoldi T."/>
            <person name="Schumann P."/>
            <person name="Toth E."/>
        </authorList>
    </citation>
    <scope>NUCLEOTIDE SEQUENCE [LARGE SCALE GENOMIC DNA]</scope>
    <source>
        <strain evidence="3 4">DMA-k-7a</strain>
    </source>
</reference>
<evidence type="ECO:0000313" key="4">
    <source>
        <dbReference type="Proteomes" id="UP000295706"/>
    </source>
</evidence>
<feature type="chain" id="PRO_5020493237" evidence="1">
    <location>
        <begin position="25"/>
        <end position="304"/>
    </location>
</feature>
<feature type="domain" description="Secretion system C-terminal sorting" evidence="2">
    <location>
        <begin position="233"/>
        <end position="292"/>
    </location>
</feature>
<keyword evidence="1" id="KW-0732">Signal</keyword>
<dbReference type="EMBL" id="SMJU01000008">
    <property type="protein sequence ID" value="TDB64070.1"/>
    <property type="molecule type" value="Genomic_DNA"/>
</dbReference>
<comment type="caution">
    <text evidence="3">The sequence shown here is derived from an EMBL/GenBank/DDBJ whole genome shotgun (WGS) entry which is preliminary data.</text>
</comment>
<sequence length="304" mass="32595">MKKLLLTCLSTCILLLLQAQESSAQTIDVSSSCFTGTATLSVVGTNDGKTAYGGTGSIGGTPVTINILWNTGANSWFLLLGGGTPAFQYVGDTPAPPNNNSLSWTQLAVGGCPVTTAVVINGTGTQNDPLPVKLVSFTGGAGPESVLLRWETAEEVSNAGFEIQQSANAKSWERIGFVKGNETTTERKAYSFEDVQPLNGINYYRLKQLDLDGKFALSKAIAIRFDGKNAFLIYPNPTENSLQIRLPDMTSASFIRIKDMTGRTIKTFETGQRNLDIANLPAGTYLLEAGTTEGGRFAERFLKK</sequence>
<dbReference type="InterPro" id="IPR026444">
    <property type="entry name" value="Secre_tail"/>
</dbReference>
<evidence type="ECO:0000313" key="3">
    <source>
        <dbReference type="EMBL" id="TDB64070.1"/>
    </source>
</evidence>
<accession>A0A4R4K8X2</accession>
<keyword evidence="4" id="KW-1185">Reference proteome</keyword>
<name>A0A4R4K8X2_9BACT</name>
<dbReference type="RefSeq" id="WP_132118711.1">
    <property type="nucleotide sequence ID" value="NZ_SMJU01000008.1"/>
</dbReference>
<protein>
    <submittedName>
        <fullName evidence="3">T9SS type A sorting domain-containing protein</fullName>
    </submittedName>
</protein>
<gene>
    <name evidence="3" type="ORF">EZE20_14095</name>
</gene>